<sequence>MTAYCFTNWMIELLDLYHRLQDTTREWRSIGAQGVDNFETKAEWLVENLEFLKDSIDTTCSFDNVLVVVKVDRFSRRMKMEISRKDSQERLASCHVMTSSILFYKEHFRKTSPDFFIDPIMQTGFWDLTHGTATPDNFQAGQVKIHGAKASQICDELEEIVENCKRGTEDAQKKFLRALGST</sequence>
<dbReference type="EMBL" id="CAJVRC010000866">
    <property type="protein sequence ID" value="CAG8900461.1"/>
    <property type="molecule type" value="Genomic_DNA"/>
</dbReference>
<accession>A0A9W4KDN2</accession>
<proteinExistence type="predicted"/>
<dbReference type="AlphaFoldDB" id="A0A9W4KDN2"/>
<organism evidence="1 2">
    <name type="scientific">Penicillium egyptiacum</name>
    <dbReference type="NCBI Taxonomy" id="1303716"/>
    <lineage>
        <taxon>Eukaryota</taxon>
        <taxon>Fungi</taxon>
        <taxon>Dikarya</taxon>
        <taxon>Ascomycota</taxon>
        <taxon>Pezizomycotina</taxon>
        <taxon>Eurotiomycetes</taxon>
        <taxon>Eurotiomycetidae</taxon>
        <taxon>Eurotiales</taxon>
        <taxon>Aspergillaceae</taxon>
        <taxon>Penicillium</taxon>
    </lineage>
</organism>
<reference evidence="1" key="1">
    <citation type="submission" date="2021-07" db="EMBL/GenBank/DDBJ databases">
        <authorList>
            <person name="Branca A.L. A."/>
        </authorList>
    </citation>
    <scope>NUCLEOTIDE SEQUENCE</scope>
</reference>
<evidence type="ECO:0000313" key="2">
    <source>
        <dbReference type="Proteomes" id="UP001154252"/>
    </source>
</evidence>
<evidence type="ECO:0000313" key="1">
    <source>
        <dbReference type="EMBL" id="CAG8900461.1"/>
    </source>
</evidence>
<dbReference type="OrthoDB" id="19923at2759"/>
<dbReference type="Proteomes" id="UP001154252">
    <property type="component" value="Unassembled WGS sequence"/>
</dbReference>
<gene>
    <name evidence="1" type="ORF">PEGY_LOCUS6237</name>
</gene>
<name>A0A9W4KDN2_9EURO</name>
<comment type="caution">
    <text evidence="1">The sequence shown here is derived from an EMBL/GenBank/DDBJ whole genome shotgun (WGS) entry which is preliminary data.</text>
</comment>
<protein>
    <submittedName>
        <fullName evidence="1">Uncharacterized protein</fullName>
    </submittedName>
</protein>
<keyword evidence="2" id="KW-1185">Reference proteome</keyword>